<dbReference type="GO" id="GO:0005634">
    <property type="term" value="C:nucleus"/>
    <property type="evidence" value="ECO:0007669"/>
    <property type="project" value="TreeGrafter"/>
</dbReference>
<dbReference type="InterPro" id="IPR050628">
    <property type="entry name" value="SNF2_RAD54_helicase_TF"/>
</dbReference>
<accession>A0A1Q5TD76</accession>
<dbReference type="GO" id="GO:0006281">
    <property type="term" value="P:DNA repair"/>
    <property type="evidence" value="ECO:0007669"/>
    <property type="project" value="TreeGrafter"/>
</dbReference>
<name>A0A1Q5TD76_9EURO</name>
<keyword evidence="3" id="KW-0067">ATP-binding</keyword>
<evidence type="ECO:0000256" key="1">
    <source>
        <dbReference type="ARBA" id="ARBA00022741"/>
    </source>
</evidence>
<dbReference type="InterPro" id="IPR027417">
    <property type="entry name" value="P-loop_NTPase"/>
</dbReference>
<keyword evidence="1" id="KW-0547">Nucleotide-binding</keyword>
<dbReference type="GO" id="GO:0005524">
    <property type="term" value="F:ATP binding"/>
    <property type="evidence" value="ECO:0007669"/>
    <property type="project" value="UniProtKB-KW"/>
</dbReference>
<comment type="caution">
    <text evidence="5">The sequence shown here is derived from an EMBL/GenBank/DDBJ whole genome shotgun (WGS) entry which is preliminary data.</text>
</comment>
<evidence type="ECO:0000313" key="5">
    <source>
        <dbReference type="EMBL" id="OKO98176.1"/>
    </source>
</evidence>
<dbReference type="GO" id="GO:0008094">
    <property type="term" value="F:ATP-dependent activity, acting on DNA"/>
    <property type="evidence" value="ECO:0007669"/>
    <property type="project" value="TreeGrafter"/>
</dbReference>
<dbReference type="PANTHER" id="PTHR45626:SF52">
    <property type="entry name" value="SINGLE-STRANDED DNA-DEPENDENT ATPASE (EUROFUNG)"/>
    <property type="match status" value="1"/>
</dbReference>
<feature type="domain" description="SNF2 N-terminal" evidence="4">
    <location>
        <begin position="3"/>
        <end position="77"/>
    </location>
</feature>
<dbReference type="InterPro" id="IPR000330">
    <property type="entry name" value="SNF2_N"/>
</dbReference>
<keyword evidence="2" id="KW-0378">Hydrolase</keyword>
<dbReference type="GO" id="GO:0016787">
    <property type="term" value="F:hydrolase activity"/>
    <property type="evidence" value="ECO:0007669"/>
    <property type="project" value="UniProtKB-KW"/>
</dbReference>
<organism evidence="5 6">
    <name type="scientific">Penicillium subrubescens</name>
    <dbReference type="NCBI Taxonomy" id="1316194"/>
    <lineage>
        <taxon>Eukaryota</taxon>
        <taxon>Fungi</taxon>
        <taxon>Dikarya</taxon>
        <taxon>Ascomycota</taxon>
        <taxon>Pezizomycotina</taxon>
        <taxon>Eurotiomycetes</taxon>
        <taxon>Eurotiomycetidae</taxon>
        <taxon>Eurotiales</taxon>
        <taxon>Aspergillaceae</taxon>
        <taxon>Penicillium</taxon>
    </lineage>
</organism>
<gene>
    <name evidence="5" type="ORF">PENSUB_9274</name>
</gene>
<dbReference type="EMBL" id="MNBE01000673">
    <property type="protein sequence ID" value="OKO98176.1"/>
    <property type="molecule type" value="Genomic_DNA"/>
</dbReference>
<dbReference type="Gene3D" id="3.40.50.10810">
    <property type="entry name" value="Tandem AAA-ATPase domain"/>
    <property type="match status" value="1"/>
</dbReference>
<sequence>MNMFRILLDEAHTIRELSNQQTKAVLSLQALRHWSITGTPIQNRLEDLLSVTKFLRLFPYDNLARLSPHVISPMKNRERARPCKPESLD</sequence>
<dbReference type="Proteomes" id="UP000186955">
    <property type="component" value="Unassembled WGS sequence"/>
</dbReference>
<keyword evidence="6" id="KW-1185">Reference proteome</keyword>
<evidence type="ECO:0000313" key="6">
    <source>
        <dbReference type="Proteomes" id="UP000186955"/>
    </source>
</evidence>
<dbReference type="PANTHER" id="PTHR45626">
    <property type="entry name" value="TRANSCRIPTION TERMINATION FACTOR 2-RELATED"/>
    <property type="match status" value="1"/>
</dbReference>
<dbReference type="Pfam" id="PF00176">
    <property type="entry name" value="SNF2-rel_dom"/>
    <property type="match status" value="1"/>
</dbReference>
<reference evidence="5 6" key="1">
    <citation type="submission" date="2016-10" db="EMBL/GenBank/DDBJ databases">
        <title>Genome sequence of the ascomycete fungus Penicillium subrubescens.</title>
        <authorList>
            <person name="De Vries R.P."/>
            <person name="Peng M."/>
            <person name="Dilokpimol A."/>
            <person name="Hilden K."/>
            <person name="Makela M.R."/>
            <person name="Grigoriev I."/>
            <person name="Riley R."/>
            <person name="Granchi Z."/>
        </authorList>
    </citation>
    <scope>NUCLEOTIDE SEQUENCE [LARGE SCALE GENOMIC DNA]</scope>
    <source>
        <strain evidence="5 6">CBS 132785</strain>
    </source>
</reference>
<dbReference type="InterPro" id="IPR038718">
    <property type="entry name" value="SNF2-like_sf"/>
</dbReference>
<evidence type="ECO:0000259" key="4">
    <source>
        <dbReference type="Pfam" id="PF00176"/>
    </source>
</evidence>
<evidence type="ECO:0000256" key="3">
    <source>
        <dbReference type="ARBA" id="ARBA00022840"/>
    </source>
</evidence>
<dbReference type="SUPFAM" id="SSF52540">
    <property type="entry name" value="P-loop containing nucleoside triphosphate hydrolases"/>
    <property type="match status" value="1"/>
</dbReference>
<evidence type="ECO:0000256" key="2">
    <source>
        <dbReference type="ARBA" id="ARBA00022801"/>
    </source>
</evidence>
<proteinExistence type="predicted"/>
<protein>
    <submittedName>
        <fullName evidence="5">DNA repair protein RAD5</fullName>
    </submittedName>
</protein>
<dbReference type="AlphaFoldDB" id="A0A1Q5TD76"/>
<dbReference type="STRING" id="1316194.A0A1Q5TD76"/>